<accession>A0A9W7CYA1</accession>
<comment type="caution">
    <text evidence="2">The sequence shown here is derived from an EMBL/GenBank/DDBJ whole genome shotgun (WGS) entry which is preliminary data.</text>
</comment>
<feature type="region of interest" description="Disordered" evidence="1">
    <location>
        <begin position="48"/>
        <end position="72"/>
    </location>
</feature>
<reference evidence="2" key="1">
    <citation type="submission" date="2023-04" db="EMBL/GenBank/DDBJ databases">
        <title>Phytophthora fragariaefolia NBRC 109709.</title>
        <authorList>
            <person name="Ichikawa N."/>
            <person name="Sato H."/>
            <person name="Tonouchi N."/>
        </authorList>
    </citation>
    <scope>NUCLEOTIDE SEQUENCE</scope>
    <source>
        <strain evidence="2">NBRC 109709</strain>
    </source>
</reference>
<dbReference type="Proteomes" id="UP001165121">
    <property type="component" value="Unassembled WGS sequence"/>
</dbReference>
<keyword evidence="3" id="KW-1185">Reference proteome</keyword>
<name>A0A9W7CYA1_9STRA</name>
<dbReference type="EMBL" id="BSXT01002142">
    <property type="protein sequence ID" value="GMF47305.1"/>
    <property type="molecule type" value="Genomic_DNA"/>
</dbReference>
<evidence type="ECO:0000256" key="1">
    <source>
        <dbReference type="SAM" id="MobiDB-lite"/>
    </source>
</evidence>
<organism evidence="2 3">
    <name type="scientific">Phytophthora fragariaefolia</name>
    <dbReference type="NCBI Taxonomy" id="1490495"/>
    <lineage>
        <taxon>Eukaryota</taxon>
        <taxon>Sar</taxon>
        <taxon>Stramenopiles</taxon>
        <taxon>Oomycota</taxon>
        <taxon>Peronosporomycetes</taxon>
        <taxon>Peronosporales</taxon>
        <taxon>Peronosporaceae</taxon>
        <taxon>Phytophthora</taxon>
    </lineage>
</organism>
<dbReference type="OrthoDB" id="115034at2759"/>
<proteinExistence type="predicted"/>
<feature type="compositionally biased region" description="Polar residues" evidence="1">
    <location>
        <begin position="317"/>
        <end position="326"/>
    </location>
</feature>
<protein>
    <submittedName>
        <fullName evidence="2">Unnamed protein product</fullName>
    </submittedName>
</protein>
<evidence type="ECO:0000313" key="2">
    <source>
        <dbReference type="EMBL" id="GMF47305.1"/>
    </source>
</evidence>
<dbReference type="AlphaFoldDB" id="A0A9W7CYA1"/>
<evidence type="ECO:0000313" key="3">
    <source>
        <dbReference type="Proteomes" id="UP001165121"/>
    </source>
</evidence>
<gene>
    <name evidence="2" type="ORF">Pfra01_001779000</name>
</gene>
<sequence length="385" mass="43144">MLQIERLYGKKMVAKAKTYAGKHHVAKTPQEIAQDILLKNGYAPVAQQHAAPTGSISRTKLHPGPSARGSAPVIDLTEQDAPTSSPELTKEQQELIERRRQDALERRRRALKSAEPSVLVQPHQNANARNCLQPSIVPATEFRHRQYHPPTQESMSRPSVQSSSKIHRVITPDNLPTMTTAAATEQERPEYFWDDLEAAAEIVQWENEHMAEVTLDQSRVDDAPEKFHEGYGILQDVSGGNQNLQPAAVSRIPSISQELAAAADIIQWENEHELPHELPEPLRVNQYNDAFAQPRDTDHDAPQFRLLPVYNADEGDTQLQDPSAQSVEVPIQPRKEPPTKPSKSRKRLLEATPQLGKLHILRAMHRSTCAQLTNCPILPILLTYC</sequence>
<feature type="region of interest" description="Disordered" evidence="1">
    <location>
        <begin position="314"/>
        <end position="348"/>
    </location>
</feature>